<dbReference type="Gene3D" id="2.120.10.30">
    <property type="entry name" value="TolB, C-terminal domain"/>
    <property type="match status" value="1"/>
</dbReference>
<accession>A0A6L9E8Z5</accession>
<evidence type="ECO:0000313" key="3">
    <source>
        <dbReference type="EMBL" id="NAS11247.1"/>
    </source>
</evidence>
<dbReference type="PROSITE" id="PS51257">
    <property type="entry name" value="PROKAR_LIPOPROTEIN"/>
    <property type="match status" value="1"/>
</dbReference>
<dbReference type="InterPro" id="IPR011042">
    <property type="entry name" value="6-blade_b-propeller_TolB-like"/>
</dbReference>
<keyword evidence="2" id="KW-1133">Transmembrane helix</keyword>
<evidence type="ECO:0000256" key="1">
    <source>
        <dbReference type="SAM" id="MobiDB-lite"/>
    </source>
</evidence>
<keyword evidence="2" id="KW-0472">Membrane</keyword>
<feature type="compositionally biased region" description="Low complexity" evidence="1">
    <location>
        <begin position="35"/>
        <end position="47"/>
    </location>
</feature>
<dbReference type="RefSeq" id="WP_161434286.1">
    <property type="nucleotide sequence ID" value="NZ_WXYO01000002.1"/>
</dbReference>
<feature type="region of interest" description="Disordered" evidence="1">
    <location>
        <begin position="35"/>
        <end position="54"/>
    </location>
</feature>
<reference evidence="3 4" key="1">
    <citation type="submission" date="2020-01" db="EMBL/GenBank/DDBJ databases">
        <title>Bacteria diversity of Porities sp.</title>
        <authorList>
            <person name="Wang G."/>
        </authorList>
    </citation>
    <scope>NUCLEOTIDE SEQUENCE [LARGE SCALE GENOMIC DNA]</scope>
    <source>
        <strain evidence="3 4">R33</strain>
    </source>
</reference>
<sequence length="307" mass="33280">MRGRNLNVGKSCLGAITLSIYSCCCLIFITACGSKSSKNSQSDSGTSMPDHYNILPNQGLERPESIVYDELKDVFYVSNGKDYAPGDQGFISKISGSGELISLKWVSGLNRPTGMAIHKDQLYVADVNSLKIIDTETAEVIDQLQEPLPNSGINDVSISPQGEVYLSASAVHAVFKVSQDQLEVWLTDAELLKWANGISAGEQSLLVGGFHLTTIDKTSREITQLETRPAIEDIDGLWPDGKGGYFISTVGSSALWQMDASLQAIELLSSDSLYFGDLEYVPSKSAIYVPRGNSESNSYCISVVKIQ</sequence>
<dbReference type="Proteomes" id="UP000475249">
    <property type="component" value="Unassembled WGS sequence"/>
</dbReference>
<dbReference type="SUPFAM" id="SSF63829">
    <property type="entry name" value="Calcium-dependent phosphotriesterase"/>
    <property type="match status" value="1"/>
</dbReference>
<dbReference type="AlphaFoldDB" id="A0A6L9E8Z5"/>
<dbReference type="EMBL" id="WXYO01000002">
    <property type="protein sequence ID" value="NAS11247.1"/>
    <property type="molecule type" value="Genomic_DNA"/>
</dbReference>
<keyword evidence="4" id="KW-1185">Reference proteome</keyword>
<organism evidence="3 4">
    <name type="scientific">Poritiphilus flavus</name>
    <dbReference type="NCBI Taxonomy" id="2697053"/>
    <lineage>
        <taxon>Bacteria</taxon>
        <taxon>Pseudomonadati</taxon>
        <taxon>Bacteroidota</taxon>
        <taxon>Flavobacteriia</taxon>
        <taxon>Flavobacteriales</taxon>
        <taxon>Flavobacteriaceae</taxon>
        <taxon>Poritiphilus</taxon>
    </lineage>
</organism>
<name>A0A6L9E8Z5_9FLAO</name>
<protein>
    <submittedName>
        <fullName evidence="3">Uncharacterized protein</fullName>
    </submittedName>
</protein>
<comment type="caution">
    <text evidence="3">The sequence shown here is derived from an EMBL/GenBank/DDBJ whole genome shotgun (WGS) entry which is preliminary data.</text>
</comment>
<feature type="transmembrane region" description="Helical" evidence="2">
    <location>
        <begin position="12"/>
        <end position="31"/>
    </location>
</feature>
<gene>
    <name evidence="3" type="ORF">GTQ38_04495</name>
</gene>
<evidence type="ECO:0000313" key="4">
    <source>
        <dbReference type="Proteomes" id="UP000475249"/>
    </source>
</evidence>
<evidence type="ECO:0000256" key="2">
    <source>
        <dbReference type="SAM" id="Phobius"/>
    </source>
</evidence>
<keyword evidence="2" id="KW-0812">Transmembrane</keyword>
<proteinExistence type="predicted"/>